<accession>A0A8C3BAQ0</accession>
<evidence type="ECO:0000256" key="16">
    <source>
        <dbReference type="PIRSR" id="PIRSR622684-1"/>
    </source>
</evidence>
<dbReference type="PROSITE" id="PS00139">
    <property type="entry name" value="THIOL_PROTEASE_CYS"/>
    <property type="match status" value="1"/>
</dbReference>
<dbReference type="InterPro" id="IPR022683">
    <property type="entry name" value="Calpain_III"/>
</dbReference>
<dbReference type="FunFam" id="3.90.70.10:FF:000555">
    <property type="entry name" value="Calpain-3"/>
    <property type="match status" value="1"/>
</dbReference>
<dbReference type="InterPro" id="IPR054069">
    <property type="entry name" value="CAPN3/13-like_C_EFh"/>
</dbReference>
<comment type="similarity">
    <text evidence="3 18">Belongs to the peptidase C2 family.</text>
</comment>
<dbReference type="PROSITE" id="PS50203">
    <property type="entry name" value="CALPAIN_CAT"/>
    <property type="match status" value="1"/>
</dbReference>
<dbReference type="EC" id="3.4.22.54" evidence="13 18"/>
<dbReference type="Gene3D" id="1.10.238.10">
    <property type="entry name" value="EF-hand"/>
    <property type="match status" value="1"/>
</dbReference>
<evidence type="ECO:0000256" key="17">
    <source>
        <dbReference type="PROSITE-ProRule" id="PRU00239"/>
    </source>
</evidence>
<dbReference type="GO" id="GO:0006508">
    <property type="term" value="P:proteolysis"/>
    <property type="evidence" value="ECO:0007669"/>
    <property type="project" value="UniProtKB-UniRule"/>
</dbReference>
<feature type="domain" description="EF-hand" evidence="20">
    <location>
        <begin position="615"/>
        <end position="641"/>
    </location>
</feature>
<feature type="domain" description="EF-hand" evidence="20">
    <location>
        <begin position="645"/>
        <end position="680"/>
    </location>
</feature>
<evidence type="ECO:0000256" key="12">
    <source>
        <dbReference type="ARBA" id="ARBA00023702"/>
    </source>
</evidence>
<dbReference type="InterPro" id="IPR022684">
    <property type="entry name" value="Calpain_cysteine_protease"/>
</dbReference>
<evidence type="ECO:0000256" key="14">
    <source>
        <dbReference type="ARBA" id="ARBA00023844"/>
    </source>
</evidence>
<reference evidence="21" key="1">
    <citation type="submission" date="2018-09" db="EMBL/GenBank/DDBJ databases">
        <title>Common duck and Muscovy duck high density SNP chip.</title>
        <authorList>
            <person name="Vignal A."/>
            <person name="Thebault N."/>
            <person name="Warren W.C."/>
        </authorList>
    </citation>
    <scope>NUCLEOTIDE SEQUENCE [LARGE SCALE GENOMIC DNA]</scope>
</reference>
<dbReference type="InterPro" id="IPR011992">
    <property type="entry name" value="EF-hand-dom_pair"/>
</dbReference>
<protein>
    <recommendedName>
        <fullName evidence="14 18">Calpain-3</fullName>
        <ecNumber evidence="13 18">3.4.22.54</ecNumber>
    </recommendedName>
</protein>
<organism evidence="21 22">
    <name type="scientific">Cairina moschata</name>
    <name type="common">Muscovy duck</name>
    <dbReference type="NCBI Taxonomy" id="8855"/>
    <lineage>
        <taxon>Eukaryota</taxon>
        <taxon>Metazoa</taxon>
        <taxon>Chordata</taxon>
        <taxon>Craniata</taxon>
        <taxon>Vertebrata</taxon>
        <taxon>Euteleostomi</taxon>
        <taxon>Archelosauria</taxon>
        <taxon>Archosauria</taxon>
        <taxon>Dinosauria</taxon>
        <taxon>Saurischia</taxon>
        <taxon>Theropoda</taxon>
        <taxon>Coelurosauria</taxon>
        <taxon>Aves</taxon>
        <taxon>Neognathae</taxon>
        <taxon>Galloanserae</taxon>
        <taxon>Anseriformes</taxon>
        <taxon>Anatidae</taxon>
        <taxon>Anatinae</taxon>
        <taxon>Cairina</taxon>
    </lineage>
</organism>
<feature type="domain" description="Calpain catalytic" evidence="19">
    <location>
        <begin position="69"/>
        <end position="411"/>
    </location>
</feature>
<evidence type="ECO:0000256" key="15">
    <source>
        <dbReference type="ARBA" id="ARBA00046710"/>
    </source>
</evidence>
<evidence type="ECO:0000256" key="18">
    <source>
        <dbReference type="RuleBase" id="RU367132"/>
    </source>
</evidence>
<dbReference type="SMART" id="SM00054">
    <property type="entry name" value="EFh"/>
    <property type="match status" value="3"/>
</dbReference>
<dbReference type="InterPro" id="IPR000169">
    <property type="entry name" value="Pept_cys_AS"/>
</dbReference>
<evidence type="ECO:0000256" key="11">
    <source>
        <dbReference type="ARBA" id="ARBA00023242"/>
    </source>
</evidence>
<dbReference type="Pfam" id="PF00036">
    <property type="entry name" value="EF-hand_1"/>
    <property type="match status" value="1"/>
</dbReference>
<feature type="active site" evidence="16 17">
    <location>
        <position position="328"/>
    </location>
</feature>
<dbReference type="InterPro" id="IPR022682">
    <property type="entry name" value="Calpain_domain_III"/>
</dbReference>
<evidence type="ECO:0000256" key="3">
    <source>
        <dbReference type="ARBA" id="ARBA00007623"/>
    </source>
</evidence>
<dbReference type="FunFam" id="1.10.238.10:FF:000065">
    <property type="entry name" value="calpain-3 isoform X1"/>
    <property type="match status" value="1"/>
</dbReference>
<keyword evidence="9 17" id="KW-0788">Thiol protease</keyword>
<dbReference type="CDD" id="cd00044">
    <property type="entry name" value="CysPc"/>
    <property type="match status" value="1"/>
</dbReference>
<keyword evidence="10 18" id="KW-0106">Calcium</keyword>
<dbReference type="SUPFAM" id="SSF54001">
    <property type="entry name" value="Cysteine proteinases"/>
    <property type="match status" value="1"/>
</dbReference>
<feature type="active site" evidence="16 17">
    <location>
        <position position="124"/>
    </location>
</feature>
<dbReference type="PROSITE" id="PS50222">
    <property type="entry name" value="EF_HAND_2"/>
    <property type="match status" value="3"/>
</dbReference>
<keyword evidence="11" id="KW-0539">Nucleus</keyword>
<comment type="subunit">
    <text evidence="15">Homodimer; via EF-hand domain 4. Interacts with TTN/titin. Interacts with CMYA5; this interaction, which results in CMYA5 proteolysis, may protect CAPN3 from autolysis. Interacts with SIMC1. Interacts with UTP25; the interaction is required for CAPN3 translocation to the nucleolus.</text>
</comment>
<dbReference type="Gene3D" id="2.60.120.380">
    <property type="match status" value="1"/>
</dbReference>
<dbReference type="InterPro" id="IPR018247">
    <property type="entry name" value="EF_Hand_1_Ca_BS"/>
</dbReference>
<evidence type="ECO:0000256" key="6">
    <source>
        <dbReference type="ARBA" id="ARBA00022723"/>
    </source>
</evidence>
<keyword evidence="4 18" id="KW-0963">Cytoplasm</keyword>
<dbReference type="GO" id="GO:0043066">
    <property type="term" value="P:negative regulation of apoptotic process"/>
    <property type="evidence" value="ECO:0007669"/>
    <property type="project" value="TreeGrafter"/>
</dbReference>
<evidence type="ECO:0000256" key="1">
    <source>
        <dbReference type="ARBA" id="ARBA00004496"/>
    </source>
</evidence>
<dbReference type="Pfam" id="PF01067">
    <property type="entry name" value="Calpain_III"/>
    <property type="match status" value="1"/>
</dbReference>
<dbReference type="PANTHER" id="PTHR10183">
    <property type="entry name" value="CALPAIN"/>
    <property type="match status" value="1"/>
</dbReference>
<dbReference type="PANTHER" id="PTHR10183:SF329">
    <property type="entry name" value="CALPAIN-3"/>
    <property type="match status" value="1"/>
</dbReference>
<dbReference type="InterPro" id="IPR002048">
    <property type="entry name" value="EF_hand_dom"/>
</dbReference>
<feature type="domain" description="EF-hand" evidence="20">
    <location>
        <begin position="710"/>
        <end position="747"/>
    </location>
</feature>
<dbReference type="FunFam" id="2.60.120.380:FF:000002">
    <property type="entry name" value="calpain-3 isoform X1"/>
    <property type="match status" value="1"/>
</dbReference>
<dbReference type="Pfam" id="PF21875">
    <property type="entry name" value="CAPN13-like_C_EFh"/>
    <property type="match status" value="1"/>
</dbReference>
<comment type="catalytic activity">
    <reaction evidence="12 18">
        <text>Broad endopeptidase activity.</text>
        <dbReference type="EC" id="3.4.22.54"/>
    </reaction>
</comment>
<dbReference type="PROSITE" id="PS00018">
    <property type="entry name" value="EF_HAND_1"/>
    <property type="match status" value="1"/>
</dbReference>
<keyword evidence="22" id="KW-1185">Reference proteome</keyword>
<evidence type="ECO:0000259" key="19">
    <source>
        <dbReference type="PROSITE" id="PS50203"/>
    </source>
</evidence>
<evidence type="ECO:0000256" key="13">
    <source>
        <dbReference type="ARBA" id="ARBA00023801"/>
    </source>
</evidence>
<evidence type="ECO:0000313" key="22">
    <source>
        <dbReference type="Proteomes" id="UP000694556"/>
    </source>
</evidence>
<evidence type="ECO:0000256" key="8">
    <source>
        <dbReference type="ARBA" id="ARBA00022801"/>
    </source>
</evidence>
<sequence length="752" mass="86626">MPSAINAAVAQQTAAGSVPSATVSTTAEGTGGGTGGIYSAIISRNQPIIKVKEKTYEELHRKCLEKNILYEDPDFPPNESSLFYSQKIPIKFEWKRPREICENPRFIIGGANRTDICQGELGDCWFLAAIACLTLNKKLLCRVIPHDQSFIQNYAGIFHFQFWRYGDWVDVIIDDCLPTYNNQLVFTKSSQRNEFWSALLEKAYAKLHGSYEALKGGNTTEAMEDFTGGVTEFYEIKDAPKDIYKIMKHAIARGSLMASSIDDNLGFSYGSAPRSDIGEMIARMVKNLENAQMSHPTVDYQGTDERPAWTIVPMQYETRMSCGLVKGHAYSVTAVEETTFKGEKIRLVRLRNPWGQVEWNGPWSDKSEEWNFINEAEKIRLQHKIAEDGEFWISFEDFMRHFTKLEICNLTPDTLEADKLQTWTVSVNEGRWVRGCSAGGCRNYPDTFWTNPQYRLKLLEEDDDPEDEEVICSFLVALMQKNRRKERKLGANLYTIGFAIYEVPMHGTKHHLQKDFFLYNASKARSKTYINMREISERFRLPPSEYVVIPSTYEPHQEGEFILRVFSEKRSLSEDEKKVSAVTVPPKRKKDLLTRMICFFLGLFISDKDLKTEGFELESCRSMIALMDTDGSGKINFDEFRHLWDKIKSWQKIFKHYDTDHSGTINSYEMRNAVKDAGFRLNNQLYDIITMRYADKNMNIDFDSFICCFVRLDAMFRAFHAFDKDGDGIIKLNVLEVNCFLPVFLTHHNTKF</sequence>
<dbReference type="SMART" id="SM00230">
    <property type="entry name" value="CysPc"/>
    <property type="match status" value="1"/>
</dbReference>
<comment type="subcellular location">
    <subcellularLocation>
        <location evidence="1 18">Cytoplasm</location>
    </subcellularLocation>
    <subcellularLocation>
        <location evidence="2">Nucleus</location>
        <location evidence="2">Nucleolus</location>
    </subcellularLocation>
</comment>
<evidence type="ECO:0000256" key="4">
    <source>
        <dbReference type="ARBA" id="ARBA00022490"/>
    </source>
</evidence>
<keyword evidence="6 18" id="KW-0479">Metal-binding</keyword>
<dbReference type="InterPro" id="IPR036213">
    <property type="entry name" value="Calpain_III_sf"/>
</dbReference>
<dbReference type="InterPro" id="IPR038765">
    <property type="entry name" value="Papain-like_cys_pep_sf"/>
</dbReference>
<dbReference type="GO" id="GO:0004198">
    <property type="term" value="F:calcium-dependent cysteine-type endopeptidase activity"/>
    <property type="evidence" value="ECO:0007669"/>
    <property type="project" value="UniProtKB-UniRule"/>
</dbReference>
<evidence type="ECO:0000256" key="9">
    <source>
        <dbReference type="ARBA" id="ARBA00022807"/>
    </source>
</evidence>
<keyword evidence="8 17" id="KW-0378">Hydrolase</keyword>
<comment type="function">
    <text evidence="18">Calcium-regulated non-lysosomal thiol-protease.</text>
</comment>
<dbReference type="GO" id="GO:0005730">
    <property type="term" value="C:nucleolus"/>
    <property type="evidence" value="ECO:0007669"/>
    <property type="project" value="UniProtKB-SubCell"/>
</dbReference>
<keyword evidence="7" id="KW-0677">Repeat</keyword>
<dbReference type="SUPFAM" id="SSF47473">
    <property type="entry name" value="EF-hand"/>
    <property type="match status" value="1"/>
</dbReference>
<dbReference type="Gene3D" id="3.90.70.10">
    <property type="entry name" value="Cysteine proteinases"/>
    <property type="match status" value="1"/>
</dbReference>
<name>A0A8C3BAQ0_CAIMO</name>
<dbReference type="InterPro" id="IPR033883">
    <property type="entry name" value="C2_III"/>
</dbReference>
<dbReference type="GO" id="GO:0005737">
    <property type="term" value="C:cytoplasm"/>
    <property type="evidence" value="ECO:0007669"/>
    <property type="project" value="UniProtKB-SubCell"/>
</dbReference>
<dbReference type="GO" id="GO:0005509">
    <property type="term" value="F:calcium ion binding"/>
    <property type="evidence" value="ECO:0007669"/>
    <property type="project" value="UniProtKB-UniRule"/>
</dbReference>
<evidence type="ECO:0000313" key="21">
    <source>
        <dbReference type="Ensembl" id="ENSCMMP00000002742.1"/>
    </source>
</evidence>
<dbReference type="PRINTS" id="PR00704">
    <property type="entry name" value="CALPAIN"/>
</dbReference>
<reference evidence="21" key="2">
    <citation type="submission" date="2025-08" db="UniProtKB">
        <authorList>
            <consortium name="Ensembl"/>
        </authorList>
    </citation>
    <scope>IDENTIFICATION</scope>
</reference>
<evidence type="ECO:0000256" key="7">
    <source>
        <dbReference type="ARBA" id="ARBA00022737"/>
    </source>
</evidence>
<evidence type="ECO:0000259" key="20">
    <source>
        <dbReference type="PROSITE" id="PS50222"/>
    </source>
</evidence>
<proteinExistence type="inferred from homology"/>
<evidence type="ECO:0000256" key="2">
    <source>
        <dbReference type="ARBA" id="ARBA00004604"/>
    </source>
</evidence>
<feature type="active site" evidence="16 17">
    <location>
        <position position="352"/>
    </location>
</feature>
<dbReference type="Ensembl" id="ENSCMMT00000003075.1">
    <property type="protein sequence ID" value="ENSCMMP00000002742.1"/>
    <property type="gene ID" value="ENSCMMG00000001017.1"/>
</dbReference>
<dbReference type="CDD" id="cd00214">
    <property type="entry name" value="Calpain_III"/>
    <property type="match status" value="1"/>
</dbReference>
<dbReference type="Pfam" id="PF00648">
    <property type="entry name" value="Peptidase_C2"/>
    <property type="match status" value="1"/>
</dbReference>
<dbReference type="AlphaFoldDB" id="A0A8C3BAQ0"/>
<dbReference type="InterPro" id="IPR001300">
    <property type="entry name" value="Peptidase_C2_calpain_cat"/>
</dbReference>
<reference evidence="21" key="3">
    <citation type="submission" date="2025-09" db="UniProtKB">
        <authorList>
            <consortium name="Ensembl"/>
        </authorList>
    </citation>
    <scope>IDENTIFICATION</scope>
</reference>
<keyword evidence="5 17" id="KW-0645">Protease</keyword>
<evidence type="ECO:0000256" key="10">
    <source>
        <dbReference type="ARBA" id="ARBA00022837"/>
    </source>
</evidence>
<dbReference type="Proteomes" id="UP000694556">
    <property type="component" value="Chromosome 5"/>
</dbReference>
<dbReference type="SMART" id="SM00720">
    <property type="entry name" value="calpain_III"/>
    <property type="match status" value="1"/>
</dbReference>
<dbReference type="SUPFAM" id="SSF49758">
    <property type="entry name" value="Calpain large subunit, middle domain (domain III)"/>
    <property type="match status" value="1"/>
</dbReference>
<evidence type="ECO:0000256" key="5">
    <source>
        <dbReference type="ARBA" id="ARBA00022670"/>
    </source>
</evidence>